<name>A0A178YML2_SINSA</name>
<reference evidence="1 2" key="1">
    <citation type="submission" date="2015-11" db="EMBL/GenBank/DDBJ databases">
        <title>Ensifer anhuiense sp. nov., an effective nitrogen fixation bacterium with Glycine soja.</title>
        <authorList>
            <person name="Yan H."/>
            <person name="Chen W."/>
        </authorList>
    </citation>
    <scope>NUCLEOTIDE SEQUENCE [LARGE SCALE GENOMIC DNA]</scope>
    <source>
        <strain evidence="1 2">LMG 7837</strain>
    </source>
</reference>
<dbReference type="AlphaFoldDB" id="A0A178YML2"/>
<evidence type="ECO:0000313" key="1">
    <source>
        <dbReference type="EMBL" id="OAP48780.1"/>
    </source>
</evidence>
<dbReference type="InterPro" id="IPR046788">
    <property type="entry name" value="Methyltransf_35"/>
</dbReference>
<keyword evidence="2" id="KW-1185">Reference proteome</keyword>
<dbReference type="OrthoDB" id="3197423at2"/>
<organism evidence="1 2">
    <name type="scientific">Sinorhizobium saheli</name>
    <dbReference type="NCBI Taxonomy" id="36856"/>
    <lineage>
        <taxon>Bacteria</taxon>
        <taxon>Pseudomonadati</taxon>
        <taxon>Pseudomonadota</taxon>
        <taxon>Alphaproteobacteria</taxon>
        <taxon>Hyphomicrobiales</taxon>
        <taxon>Rhizobiaceae</taxon>
        <taxon>Sinorhizobium/Ensifer group</taxon>
        <taxon>Sinorhizobium</taxon>
    </lineage>
</organism>
<proteinExistence type="predicted"/>
<comment type="caution">
    <text evidence="1">The sequence shown here is derived from an EMBL/GenBank/DDBJ whole genome shotgun (WGS) entry which is preliminary data.</text>
</comment>
<accession>A0A178YML2</accession>
<sequence>MAKSTASFIAYDVRPEKQIERRAIVEYLNLSRQAGFDVGSYRYLGFGGTKFIDFQIMSKYVGMNSYVSIEHDGEIFKRCAFNKPFSSIQMYEGEVTDFLSADTYEGKTVFWLDLELKLTSAVNRAGFAGGRLV</sequence>
<dbReference type="Proteomes" id="UP000078507">
    <property type="component" value="Unassembled WGS sequence"/>
</dbReference>
<protein>
    <submittedName>
        <fullName evidence="1">Uncharacterized protein</fullName>
    </submittedName>
</protein>
<dbReference type="Pfam" id="PF20553">
    <property type="entry name" value="Methyltransf_35"/>
    <property type="match status" value="1"/>
</dbReference>
<dbReference type="RefSeq" id="WP_066870014.1">
    <property type="nucleotide sequence ID" value="NZ_LNQB01000059.1"/>
</dbReference>
<evidence type="ECO:0000313" key="2">
    <source>
        <dbReference type="Proteomes" id="UP000078507"/>
    </source>
</evidence>
<dbReference type="EMBL" id="LNQB01000059">
    <property type="protein sequence ID" value="OAP48780.1"/>
    <property type="molecule type" value="Genomic_DNA"/>
</dbReference>
<gene>
    <name evidence="1" type="ORF">ATB98_20895</name>
</gene>